<dbReference type="Pfam" id="PF07729">
    <property type="entry name" value="FCD"/>
    <property type="match status" value="1"/>
</dbReference>
<dbReference type="Gene3D" id="1.20.120.530">
    <property type="entry name" value="GntR ligand-binding domain-like"/>
    <property type="match status" value="1"/>
</dbReference>
<accession>A0ABT2SJI9</accession>
<evidence type="ECO:0000256" key="1">
    <source>
        <dbReference type="ARBA" id="ARBA00023015"/>
    </source>
</evidence>
<dbReference type="CDD" id="cd07377">
    <property type="entry name" value="WHTH_GntR"/>
    <property type="match status" value="1"/>
</dbReference>
<dbReference type="RefSeq" id="WP_262654128.1">
    <property type="nucleotide sequence ID" value="NZ_JAOQKE010000003.1"/>
</dbReference>
<feature type="domain" description="HTH gntR-type" evidence="4">
    <location>
        <begin position="5"/>
        <end position="72"/>
    </location>
</feature>
<evidence type="ECO:0000313" key="6">
    <source>
        <dbReference type="Proteomes" id="UP001652338"/>
    </source>
</evidence>
<dbReference type="PANTHER" id="PTHR43537:SF51">
    <property type="entry name" value="HTH-TYPE TRANSCRIPTIONAL REGULATOR LGOR-RELATED"/>
    <property type="match status" value="1"/>
</dbReference>
<dbReference type="SMART" id="SM00345">
    <property type="entry name" value="HTH_GNTR"/>
    <property type="match status" value="1"/>
</dbReference>
<dbReference type="InterPro" id="IPR000524">
    <property type="entry name" value="Tscrpt_reg_HTH_GntR"/>
</dbReference>
<keyword evidence="3" id="KW-0804">Transcription</keyword>
<gene>
    <name evidence="5" type="ORF">OCV47_04755</name>
</gene>
<dbReference type="Gene3D" id="1.10.10.10">
    <property type="entry name" value="Winged helix-like DNA-binding domain superfamily/Winged helix DNA-binding domain"/>
    <property type="match status" value="1"/>
</dbReference>
<sequence length="221" mass="25214">MKAKSLLQQQAYDYIKGKILSGEFKPNVLYSETKLSATVGISRTPMREALQCLSQDGYITIVPSKGFQIRQLNEKDMTESIQVRCAIEGFCTHTIASSIDTPKGKALLATLEDLIIRMRAYSRNAGISHEAMGEFINCDHSFHLKLVEYMDNSEFEQLYQRLMYMIRLTSNEALTRQGRLEETIAEHEAYLAALKEHRGNDAYNILLSHLLMPIKIHDHEV</sequence>
<keyword evidence="1" id="KW-0805">Transcription regulation</keyword>
<evidence type="ECO:0000256" key="3">
    <source>
        <dbReference type="ARBA" id="ARBA00023163"/>
    </source>
</evidence>
<keyword evidence="6" id="KW-1185">Reference proteome</keyword>
<dbReference type="EMBL" id="JAOQKE010000003">
    <property type="protein sequence ID" value="MCU6724675.1"/>
    <property type="molecule type" value="Genomic_DNA"/>
</dbReference>
<evidence type="ECO:0000259" key="4">
    <source>
        <dbReference type="PROSITE" id="PS50949"/>
    </source>
</evidence>
<proteinExistence type="predicted"/>
<dbReference type="InterPro" id="IPR011711">
    <property type="entry name" value="GntR_C"/>
</dbReference>
<dbReference type="PRINTS" id="PR00035">
    <property type="entry name" value="HTHGNTR"/>
</dbReference>
<evidence type="ECO:0000313" key="5">
    <source>
        <dbReference type="EMBL" id="MCU6724675.1"/>
    </source>
</evidence>
<organism evidence="5 6">
    <name type="scientific">Muricoprocola aceti</name>
    <dbReference type="NCBI Taxonomy" id="2981772"/>
    <lineage>
        <taxon>Bacteria</taxon>
        <taxon>Bacillati</taxon>
        <taxon>Bacillota</taxon>
        <taxon>Clostridia</taxon>
        <taxon>Lachnospirales</taxon>
        <taxon>Lachnospiraceae</taxon>
        <taxon>Muricoprocola</taxon>
    </lineage>
</organism>
<dbReference type="InterPro" id="IPR036388">
    <property type="entry name" value="WH-like_DNA-bd_sf"/>
</dbReference>
<dbReference type="SUPFAM" id="SSF48008">
    <property type="entry name" value="GntR ligand-binding domain-like"/>
    <property type="match status" value="1"/>
</dbReference>
<evidence type="ECO:0000256" key="2">
    <source>
        <dbReference type="ARBA" id="ARBA00023125"/>
    </source>
</evidence>
<dbReference type="SMART" id="SM00895">
    <property type="entry name" value="FCD"/>
    <property type="match status" value="1"/>
</dbReference>
<dbReference type="InterPro" id="IPR036390">
    <property type="entry name" value="WH_DNA-bd_sf"/>
</dbReference>
<name>A0ABT2SJI9_9FIRM</name>
<protein>
    <submittedName>
        <fullName evidence="5">GntR family transcriptional regulator</fullName>
    </submittedName>
</protein>
<dbReference type="PANTHER" id="PTHR43537">
    <property type="entry name" value="TRANSCRIPTIONAL REGULATOR, GNTR FAMILY"/>
    <property type="match status" value="1"/>
</dbReference>
<comment type="caution">
    <text evidence="5">The sequence shown here is derived from an EMBL/GenBank/DDBJ whole genome shotgun (WGS) entry which is preliminary data.</text>
</comment>
<reference evidence="5 6" key="1">
    <citation type="journal article" date="2021" name="ISME Commun">
        <title>Automated analysis of genomic sequences facilitates high-throughput and comprehensive description of bacteria.</title>
        <authorList>
            <person name="Hitch T.C.A."/>
        </authorList>
    </citation>
    <scope>NUCLEOTIDE SEQUENCE [LARGE SCALE GENOMIC DNA]</scope>
    <source>
        <strain evidence="5 6">Sanger_29</strain>
    </source>
</reference>
<dbReference type="SUPFAM" id="SSF46785">
    <property type="entry name" value="Winged helix' DNA-binding domain"/>
    <property type="match status" value="1"/>
</dbReference>
<keyword evidence="2" id="KW-0238">DNA-binding</keyword>
<dbReference type="Pfam" id="PF00392">
    <property type="entry name" value="GntR"/>
    <property type="match status" value="1"/>
</dbReference>
<dbReference type="Proteomes" id="UP001652338">
    <property type="component" value="Unassembled WGS sequence"/>
</dbReference>
<dbReference type="InterPro" id="IPR008920">
    <property type="entry name" value="TF_FadR/GntR_C"/>
</dbReference>
<dbReference type="PROSITE" id="PS50949">
    <property type="entry name" value="HTH_GNTR"/>
    <property type="match status" value="1"/>
</dbReference>